<dbReference type="GO" id="GO:0005576">
    <property type="term" value="C:extracellular region"/>
    <property type="evidence" value="ECO:0007669"/>
    <property type="project" value="UniProtKB-SubCell"/>
</dbReference>
<evidence type="ECO:0000256" key="11">
    <source>
        <dbReference type="ARBA" id="ARBA00059330"/>
    </source>
</evidence>
<evidence type="ECO:0000256" key="12">
    <source>
        <dbReference type="ARBA" id="ARBA00060393"/>
    </source>
</evidence>
<dbReference type="FunFam" id="1.10.220.10:FF:000002">
    <property type="entry name" value="Annexin"/>
    <property type="match status" value="1"/>
</dbReference>
<dbReference type="PRINTS" id="PR00196">
    <property type="entry name" value="ANNEXIN"/>
</dbReference>
<comment type="domain">
    <text evidence="14">A pair of annexin repeats may form one binding site for calcium and phospholipid.</text>
</comment>
<dbReference type="GO" id="GO:0032509">
    <property type="term" value="P:endosome transport via multivesicular body sorting pathway"/>
    <property type="evidence" value="ECO:0007669"/>
    <property type="project" value="TreeGrafter"/>
</dbReference>
<evidence type="ECO:0000256" key="4">
    <source>
        <dbReference type="ARBA" id="ARBA00011738"/>
    </source>
</evidence>
<comment type="subunit">
    <text evidence="4">Homodimer.</text>
</comment>
<evidence type="ECO:0000256" key="6">
    <source>
        <dbReference type="ARBA" id="ARBA00022723"/>
    </source>
</evidence>
<dbReference type="FunFam" id="1.10.220.10:FF:000005">
    <property type="entry name" value="Annexin"/>
    <property type="match status" value="1"/>
</dbReference>
<dbReference type="GO" id="GO:0005509">
    <property type="term" value="F:calcium ion binding"/>
    <property type="evidence" value="ECO:0007669"/>
    <property type="project" value="InterPro"/>
</dbReference>
<keyword evidence="6" id="KW-0479">Metal-binding</keyword>
<dbReference type="PANTHER" id="PTHR10502:SF233">
    <property type="entry name" value="ANNEXIN B9"/>
    <property type="match status" value="1"/>
</dbReference>
<dbReference type="GO" id="GO:0043657">
    <property type="term" value="C:host cell"/>
    <property type="evidence" value="ECO:0007669"/>
    <property type="project" value="UniProtKB-SubCell"/>
</dbReference>
<evidence type="ECO:0000313" key="16">
    <source>
        <dbReference type="Proteomes" id="UP001497525"/>
    </source>
</evidence>
<name>A0AAV2T234_CALDB</name>
<dbReference type="PROSITE" id="PS00223">
    <property type="entry name" value="ANNEXIN_1"/>
    <property type="match status" value="1"/>
</dbReference>
<keyword evidence="5" id="KW-0964">Secreted</keyword>
<dbReference type="GO" id="GO:0005886">
    <property type="term" value="C:plasma membrane"/>
    <property type="evidence" value="ECO:0007669"/>
    <property type="project" value="TreeGrafter"/>
</dbReference>
<comment type="function">
    <text evidence="11">Involved in reproduction of the worm. Involved in host-parasite interaction. Delivered into the host cell by means of parasite exosomes. Binds to acidic phospholipid membranes in a calcium-dependent manner in vitro. Causes aggregation of liposomes in the presence of calcium, but not in its absence. Likely to promote membrane fusion. May provide structural integrity within the tegument.</text>
</comment>
<comment type="subcellular location">
    <subcellularLocation>
        <location evidence="1">Host cell</location>
    </subcellularLocation>
    <subcellularLocation>
        <location evidence="2">Secreted</location>
        <location evidence="2">Extracellular exosome</location>
    </subcellularLocation>
    <subcellularLocation>
        <location evidence="12">Tegument</location>
    </subcellularLocation>
</comment>
<evidence type="ECO:0000313" key="15">
    <source>
        <dbReference type="EMBL" id="CAL5130750.1"/>
    </source>
</evidence>
<evidence type="ECO:0000256" key="8">
    <source>
        <dbReference type="ARBA" id="ARBA00022837"/>
    </source>
</evidence>
<dbReference type="EMBL" id="CAXLJL010000072">
    <property type="protein sequence ID" value="CAL5130750.1"/>
    <property type="molecule type" value="Genomic_DNA"/>
</dbReference>
<dbReference type="Pfam" id="PF00191">
    <property type="entry name" value="Annexin"/>
    <property type="match status" value="4"/>
</dbReference>
<evidence type="ECO:0000256" key="2">
    <source>
        <dbReference type="ARBA" id="ARBA00004550"/>
    </source>
</evidence>
<dbReference type="Gene3D" id="1.10.220.10">
    <property type="entry name" value="Annexin"/>
    <property type="match status" value="4"/>
</dbReference>
<dbReference type="SUPFAM" id="SSF47874">
    <property type="entry name" value="Annexin"/>
    <property type="match status" value="1"/>
</dbReference>
<dbReference type="InterPro" id="IPR001464">
    <property type="entry name" value="Annexin"/>
</dbReference>
<dbReference type="PROSITE" id="PS51897">
    <property type="entry name" value="ANNEXIN_2"/>
    <property type="match status" value="4"/>
</dbReference>
<evidence type="ECO:0000256" key="14">
    <source>
        <dbReference type="RuleBase" id="RU003540"/>
    </source>
</evidence>
<dbReference type="Proteomes" id="UP001497525">
    <property type="component" value="Unassembled WGS sequence"/>
</dbReference>
<keyword evidence="10 14" id="KW-0111">Calcium/phospholipid-binding</keyword>
<reference evidence="15" key="1">
    <citation type="submission" date="2024-06" db="EMBL/GenBank/DDBJ databases">
        <authorList>
            <person name="Liu X."/>
            <person name="Lenzi L."/>
            <person name="Haldenby T S."/>
            <person name="Uol C."/>
        </authorList>
    </citation>
    <scope>NUCLEOTIDE SEQUENCE</scope>
</reference>
<accession>A0AAV2T234</accession>
<dbReference type="GO" id="GO:0005737">
    <property type="term" value="C:cytoplasm"/>
    <property type="evidence" value="ECO:0007669"/>
    <property type="project" value="TreeGrafter"/>
</dbReference>
<comment type="similarity">
    <text evidence="3 14">Belongs to the annexin family.</text>
</comment>
<evidence type="ECO:0000256" key="10">
    <source>
        <dbReference type="ARBA" id="ARBA00023302"/>
    </source>
</evidence>
<keyword evidence="7 14" id="KW-0677">Repeat</keyword>
<protein>
    <recommendedName>
        <fullName evidence="13 14">Annexin</fullName>
    </recommendedName>
</protein>
<keyword evidence="9 14" id="KW-0041">Annexin</keyword>
<dbReference type="GO" id="GO:0001786">
    <property type="term" value="F:phosphatidylserine binding"/>
    <property type="evidence" value="ECO:0007669"/>
    <property type="project" value="TreeGrafter"/>
</dbReference>
<dbReference type="GO" id="GO:0005634">
    <property type="term" value="C:nucleus"/>
    <property type="evidence" value="ECO:0007669"/>
    <property type="project" value="TreeGrafter"/>
</dbReference>
<evidence type="ECO:0000256" key="9">
    <source>
        <dbReference type="ARBA" id="ARBA00023216"/>
    </source>
</evidence>
<keyword evidence="8 14" id="KW-0106">Calcium</keyword>
<dbReference type="InterPro" id="IPR037104">
    <property type="entry name" value="Annexin_sf"/>
</dbReference>
<dbReference type="FunFam" id="1.10.220.10:FF:000001">
    <property type="entry name" value="Annexin"/>
    <property type="match status" value="1"/>
</dbReference>
<gene>
    <name evidence="15" type="ORF">CDAUBV1_LOCUS2912</name>
</gene>
<dbReference type="InterPro" id="IPR018252">
    <property type="entry name" value="Annexin_repeat_CS"/>
</dbReference>
<sequence>MEEELLSISRNELECLLLLVSIEGNASNIMPFCGRLYGPDGERYTPTLMAPRQVDIEEDCIALRQAMKGIGTDEGTIVDILGNRSMHQRLRIKEHYKACFGKDLIEETDNKLSSNFKDLVKTLLYDRATVNAKAMYKAMKGGGTNERTIAEILCTSSNREIEEMKEAYKNVLAEEGIHDTDRTLERDLERELTILDRSLVESDTREIYGAGEGRLGTDEDTIIRIITTRNIWHIKAVASLYEAKSGTPLLDAIHSETRGDFRDALKLLVSTCISPTQVFSELLRNAMAGAGTKDSTLIRIIVMHCESDLGNISKQFEKDQGEVLEKWIRKETSGNYRRLLLVLLGCNHHS</sequence>
<dbReference type="AlphaFoldDB" id="A0AAV2T234"/>
<evidence type="ECO:0000256" key="13">
    <source>
        <dbReference type="ARBA" id="ARBA00077076"/>
    </source>
</evidence>
<comment type="caution">
    <text evidence="15">The sequence shown here is derived from an EMBL/GenBank/DDBJ whole genome shotgun (WGS) entry which is preliminary data.</text>
</comment>
<organism evidence="15 16">
    <name type="scientific">Calicophoron daubneyi</name>
    <name type="common">Rumen fluke</name>
    <name type="synonym">Paramphistomum daubneyi</name>
    <dbReference type="NCBI Taxonomy" id="300641"/>
    <lineage>
        <taxon>Eukaryota</taxon>
        <taxon>Metazoa</taxon>
        <taxon>Spiralia</taxon>
        <taxon>Lophotrochozoa</taxon>
        <taxon>Platyhelminthes</taxon>
        <taxon>Trematoda</taxon>
        <taxon>Digenea</taxon>
        <taxon>Plagiorchiida</taxon>
        <taxon>Pronocephalata</taxon>
        <taxon>Paramphistomoidea</taxon>
        <taxon>Paramphistomidae</taxon>
        <taxon>Calicophoron</taxon>
    </lineage>
</organism>
<dbReference type="GO" id="GO:0012506">
    <property type="term" value="C:vesicle membrane"/>
    <property type="evidence" value="ECO:0007669"/>
    <property type="project" value="TreeGrafter"/>
</dbReference>
<dbReference type="GO" id="GO:0005544">
    <property type="term" value="F:calcium-dependent phospholipid binding"/>
    <property type="evidence" value="ECO:0007669"/>
    <property type="project" value="UniProtKB-KW"/>
</dbReference>
<evidence type="ECO:0000256" key="7">
    <source>
        <dbReference type="ARBA" id="ARBA00022737"/>
    </source>
</evidence>
<proteinExistence type="inferred from homology"/>
<evidence type="ECO:0000256" key="3">
    <source>
        <dbReference type="ARBA" id="ARBA00007831"/>
    </source>
</evidence>
<evidence type="ECO:0000256" key="5">
    <source>
        <dbReference type="ARBA" id="ARBA00022525"/>
    </source>
</evidence>
<dbReference type="SMART" id="SM00335">
    <property type="entry name" value="ANX"/>
    <property type="match status" value="4"/>
</dbReference>
<evidence type="ECO:0000256" key="1">
    <source>
        <dbReference type="ARBA" id="ARBA00004340"/>
    </source>
</evidence>
<dbReference type="InterPro" id="IPR018502">
    <property type="entry name" value="Annexin_repeat"/>
</dbReference>
<dbReference type="PANTHER" id="PTHR10502">
    <property type="entry name" value="ANNEXIN"/>
    <property type="match status" value="1"/>
</dbReference>